<dbReference type="Proteomes" id="UP000438914">
    <property type="component" value="Unassembled WGS sequence"/>
</dbReference>
<dbReference type="EMBL" id="VUNG01000005">
    <property type="protein sequence ID" value="MST83834.1"/>
    <property type="molecule type" value="Genomic_DNA"/>
</dbReference>
<evidence type="ECO:0000256" key="1">
    <source>
        <dbReference type="SAM" id="Coils"/>
    </source>
</evidence>
<sequence length="220" mass="25250">MIKDEIIASLLDRLKDTNSQVSALTGRVNELLAKVAELTAIIKALQEEKGAKEKTLRKANNTIKGLGKLLEKENEQQVEKPQLTDEEKKVLDEARSIRRKARGNNGAKRDVHEECEVEYKDVYPDAPSFDKLKAHPLEKMKGDGTPDYQTCTRYVYVPGHFKKVIYRLHRFTQDGKVFEPKTPPAVFMNSNYTSSFVAGLLQLRYMYAMPVERIIHYFED</sequence>
<accession>A0A7K0KD67</accession>
<evidence type="ECO:0000313" key="3">
    <source>
        <dbReference type="Proteomes" id="UP000438914"/>
    </source>
</evidence>
<gene>
    <name evidence="2" type="ORF">FYJ73_03955</name>
</gene>
<dbReference type="AlphaFoldDB" id="A0A7K0KD67"/>
<dbReference type="RefSeq" id="WP_154533413.1">
    <property type="nucleotide sequence ID" value="NZ_VUNG01000005.1"/>
</dbReference>
<reference evidence="2 3" key="1">
    <citation type="submission" date="2019-08" db="EMBL/GenBank/DDBJ databases">
        <title>In-depth cultivation of the pig gut microbiome towards novel bacterial diversity and tailored functional studies.</title>
        <authorList>
            <person name="Wylensek D."/>
            <person name="Hitch T.C.A."/>
            <person name="Clavel T."/>
        </authorList>
    </citation>
    <scope>NUCLEOTIDE SEQUENCE [LARGE SCALE GENOMIC DNA]</scope>
    <source>
        <strain evidence="2 3">LKV-178-WT-2A</strain>
    </source>
</reference>
<feature type="coiled-coil region" evidence="1">
    <location>
        <begin position="14"/>
        <end position="76"/>
    </location>
</feature>
<keyword evidence="3" id="KW-1185">Reference proteome</keyword>
<comment type="caution">
    <text evidence="2">The sequence shown here is derived from an EMBL/GenBank/DDBJ whole genome shotgun (WGS) entry which is preliminary data.</text>
</comment>
<evidence type="ECO:0000313" key="2">
    <source>
        <dbReference type="EMBL" id="MST83834.1"/>
    </source>
</evidence>
<organism evidence="2 3">
    <name type="scientific">Hallella mizrahii</name>
    <dbReference type="NCBI Taxonomy" id="2606637"/>
    <lineage>
        <taxon>Bacteria</taxon>
        <taxon>Pseudomonadati</taxon>
        <taxon>Bacteroidota</taxon>
        <taxon>Bacteroidia</taxon>
        <taxon>Bacteroidales</taxon>
        <taxon>Prevotellaceae</taxon>
        <taxon>Hallella</taxon>
    </lineage>
</organism>
<protein>
    <submittedName>
        <fullName evidence="2">Uncharacterized protein</fullName>
    </submittedName>
</protein>
<keyword evidence="1" id="KW-0175">Coiled coil</keyword>
<name>A0A7K0KD67_9BACT</name>
<proteinExistence type="predicted"/>